<reference evidence="13 14" key="1">
    <citation type="journal article" date="2015" name="Int. J. Syst. Evol. Microbiol.">
        <title>Revisiting Corynebacterium glyciniphilum (ex Kubota et al., 1972) sp. nov., nom. rev., isolated from putrefied banana.</title>
        <authorList>
            <person name="Al-Dilaimi A."/>
            <person name="Bednarz H."/>
            <person name="Lomker A."/>
            <person name="Niehaus K."/>
            <person name="Kalinowski J."/>
            <person name="Ruckert C."/>
        </authorList>
    </citation>
    <scope>NUCLEOTIDE SEQUENCE [LARGE SCALE GENOMIC DNA]</scope>
    <source>
        <strain evidence="13">AJ 3170</strain>
    </source>
</reference>
<feature type="transmembrane region" description="Helical" evidence="10">
    <location>
        <begin position="51"/>
        <end position="72"/>
    </location>
</feature>
<dbReference type="InterPro" id="IPR003439">
    <property type="entry name" value="ABC_transporter-like_ATP-bd"/>
</dbReference>
<evidence type="ECO:0000313" key="13">
    <source>
        <dbReference type="EMBL" id="AHW65097.1"/>
    </source>
</evidence>
<keyword evidence="2" id="KW-1003">Cell membrane</keyword>
<dbReference type="PANTHER" id="PTHR24221:SF654">
    <property type="entry name" value="ATP-BINDING CASSETTE SUB-FAMILY B MEMBER 6"/>
    <property type="match status" value="1"/>
</dbReference>
<gene>
    <name evidence="13" type="ORF">CGLY_13285</name>
</gene>
<dbReference type="Proteomes" id="UP000023703">
    <property type="component" value="Chromosome"/>
</dbReference>
<evidence type="ECO:0000259" key="12">
    <source>
        <dbReference type="PROSITE" id="PS50929"/>
    </source>
</evidence>
<dbReference type="OrthoDB" id="9806127at2"/>
<dbReference type="PANTHER" id="PTHR24221">
    <property type="entry name" value="ATP-BINDING CASSETTE SUB-FAMILY B"/>
    <property type="match status" value="1"/>
</dbReference>
<sequence>MLTRIRTISGGGRDFRLFVLLTVLSAIIQAAAVLVLFPLLDDLFGGTPVDAWPWVLAMVALIGAAWALDILAAHKGLAVGLSLMHAIQRHTPAAILSWPTPVIPRSKAARLRTLLSTGAVEVTSAPVLMVGPVVTAVVFTAALGIGLLFFTVPAALVTLAGGVLMMLALMLSSRLITRADEEFAAATENLDDRLIDYVRAQPSLRTARRVSAGARLVDEALVSARRRTLRLLFWQVPGEILFSVVLQAVLIGYGLTVWLAVDNGTLGAVSAAVTVIVMLRVVEQVTGLSRLSVGIQSLNRTLTEAAEVVTTPVTTPTAASPTPPQIIVTDVDVDFPDGTRSLDGVSLDLRPGTVTVVVGRSGSGKSTLLRTLAGLAIPTSGSVSLDGVAAESPDLRGNATVVFQQTALGAGTVKDNLLAVNPDLTQTDLERLADASGLRGVLEEIPTGWDTPVGELGDHLSGGERQRVGIARALAKPSHLLLVDEATSALDAHNEAAVVESIRTIRADYTTVIVTHRPSTLSVADTVVVLDDGRIIEQGTPAELEAAGGSFAHLVQEWRNSASWRVGRGN</sequence>
<dbReference type="PROSITE" id="PS00211">
    <property type="entry name" value="ABC_TRANSPORTER_1"/>
    <property type="match status" value="1"/>
</dbReference>
<keyword evidence="7 10" id="KW-1133">Transmembrane helix</keyword>
<protein>
    <submittedName>
        <fullName evidence="13">ABC-type transporter, ATPase subunit</fullName>
    </submittedName>
</protein>
<feature type="domain" description="ABC transporter" evidence="11">
    <location>
        <begin position="326"/>
        <end position="557"/>
    </location>
</feature>
<dbReference type="Pfam" id="PF00664">
    <property type="entry name" value="ABC_membrane"/>
    <property type="match status" value="1"/>
</dbReference>
<evidence type="ECO:0000256" key="4">
    <source>
        <dbReference type="ARBA" id="ARBA00022741"/>
    </source>
</evidence>
<proteinExistence type="inferred from homology"/>
<feature type="transmembrane region" description="Helical" evidence="10">
    <location>
        <begin position="114"/>
        <end position="139"/>
    </location>
</feature>
<dbReference type="PROSITE" id="PS50929">
    <property type="entry name" value="ABC_TM1F"/>
    <property type="match status" value="1"/>
</dbReference>
<dbReference type="AlphaFoldDB" id="X5DWU4"/>
<dbReference type="EMBL" id="CP006842">
    <property type="protein sequence ID" value="AHW65097.1"/>
    <property type="molecule type" value="Genomic_DNA"/>
</dbReference>
<dbReference type="GO" id="GO:0005524">
    <property type="term" value="F:ATP binding"/>
    <property type="evidence" value="ECO:0007669"/>
    <property type="project" value="UniProtKB-KW"/>
</dbReference>
<evidence type="ECO:0000259" key="11">
    <source>
        <dbReference type="PROSITE" id="PS50893"/>
    </source>
</evidence>
<dbReference type="InterPro" id="IPR017871">
    <property type="entry name" value="ABC_transporter-like_CS"/>
</dbReference>
<feature type="transmembrane region" description="Helical" evidence="10">
    <location>
        <begin position="15"/>
        <end position="39"/>
    </location>
</feature>
<evidence type="ECO:0000256" key="6">
    <source>
        <dbReference type="ARBA" id="ARBA00022967"/>
    </source>
</evidence>
<evidence type="ECO:0000256" key="3">
    <source>
        <dbReference type="ARBA" id="ARBA00022692"/>
    </source>
</evidence>
<dbReference type="SUPFAM" id="SSF52540">
    <property type="entry name" value="P-loop containing nucleoside triphosphate hydrolases"/>
    <property type="match status" value="1"/>
</dbReference>
<dbReference type="GO" id="GO:0034040">
    <property type="term" value="F:ATPase-coupled lipid transmembrane transporter activity"/>
    <property type="evidence" value="ECO:0007669"/>
    <property type="project" value="TreeGrafter"/>
</dbReference>
<dbReference type="HOGENOM" id="CLU_000604_84_9_11"/>
<comment type="subcellular location">
    <subcellularLocation>
        <location evidence="1">Cell inner membrane</location>
        <topology evidence="1">Multi-pass membrane protein</topology>
    </subcellularLocation>
</comment>
<keyword evidence="6" id="KW-1278">Translocase</keyword>
<dbReference type="InterPro" id="IPR036640">
    <property type="entry name" value="ABC1_TM_sf"/>
</dbReference>
<dbReference type="InterPro" id="IPR003593">
    <property type="entry name" value="AAA+_ATPase"/>
</dbReference>
<accession>X5DWU4</accession>
<organism evidence="13 14">
    <name type="scientific">Corynebacterium glyciniphilum AJ 3170</name>
    <dbReference type="NCBI Taxonomy" id="1404245"/>
    <lineage>
        <taxon>Bacteria</taxon>
        <taxon>Bacillati</taxon>
        <taxon>Actinomycetota</taxon>
        <taxon>Actinomycetes</taxon>
        <taxon>Mycobacteriales</taxon>
        <taxon>Corynebacteriaceae</taxon>
        <taxon>Corynebacterium</taxon>
    </lineage>
</organism>
<dbReference type="SUPFAM" id="SSF90123">
    <property type="entry name" value="ABC transporter transmembrane region"/>
    <property type="match status" value="1"/>
</dbReference>
<keyword evidence="4" id="KW-0547">Nucleotide-binding</keyword>
<dbReference type="InterPro" id="IPR039421">
    <property type="entry name" value="Type_1_exporter"/>
</dbReference>
<dbReference type="eggNOG" id="COG1132">
    <property type="taxonomic scope" value="Bacteria"/>
</dbReference>
<dbReference type="Pfam" id="PF00005">
    <property type="entry name" value="ABC_tran"/>
    <property type="match status" value="1"/>
</dbReference>
<evidence type="ECO:0000256" key="5">
    <source>
        <dbReference type="ARBA" id="ARBA00022840"/>
    </source>
</evidence>
<dbReference type="GO" id="GO:0005886">
    <property type="term" value="C:plasma membrane"/>
    <property type="evidence" value="ECO:0007669"/>
    <property type="project" value="UniProtKB-SubCell"/>
</dbReference>
<evidence type="ECO:0000256" key="2">
    <source>
        <dbReference type="ARBA" id="ARBA00022519"/>
    </source>
</evidence>
<evidence type="ECO:0000256" key="1">
    <source>
        <dbReference type="ARBA" id="ARBA00004429"/>
    </source>
</evidence>
<feature type="transmembrane region" description="Helical" evidence="10">
    <location>
        <begin position="231"/>
        <end position="253"/>
    </location>
</feature>
<keyword evidence="8 10" id="KW-0472">Membrane</keyword>
<feature type="transmembrane region" description="Helical" evidence="10">
    <location>
        <begin position="145"/>
        <end position="169"/>
    </location>
</feature>
<dbReference type="STRING" id="1404245.CGLY_13285"/>
<feature type="transmembrane region" description="Helical" evidence="10">
    <location>
        <begin position="265"/>
        <end position="282"/>
    </location>
</feature>
<keyword evidence="5" id="KW-0067">ATP-binding</keyword>
<evidence type="ECO:0000256" key="9">
    <source>
        <dbReference type="ARBA" id="ARBA00023455"/>
    </source>
</evidence>
<feature type="domain" description="ABC transmembrane type-1" evidence="12">
    <location>
        <begin position="17"/>
        <end position="297"/>
    </location>
</feature>
<dbReference type="Gene3D" id="1.20.1560.10">
    <property type="entry name" value="ABC transporter type 1, transmembrane domain"/>
    <property type="match status" value="1"/>
</dbReference>
<keyword evidence="2" id="KW-0997">Cell inner membrane</keyword>
<name>X5DWU4_9CORY</name>
<evidence type="ECO:0000256" key="10">
    <source>
        <dbReference type="SAM" id="Phobius"/>
    </source>
</evidence>
<comment type="similarity">
    <text evidence="9">Belongs to the ABC transporter superfamily. Siderophore-Fe(3+) uptake transporter (SIUT) (TC 3.A.1.21) family.</text>
</comment>
<dbReference type="KEGG" id="cgy:CGLY_13285"/>
<dbReference type="SMART" id="SM00382">
    <property type="entry name" value="AAA"/>
    <property type="match status" value="1"/>
</dbReference>
<dbReference type="PROSITE" id="PS50893">
    <property type="entry name" value="ABC_TRANSPORTER_2"/>
    <property type="match status" value="1"/>
</dbReference>
<evidence type="ECO:0000256" key="7">
    <source>
        <dbReference type="ARBA" id="ARBA00022989"/>
    </source>
</evidence>
<dbReference type="InterPro" id="IPR011527">
    <property type="entry name" value="ABC1_TM_dom"/>
</dbReference>
<dbReference type="RefSeq" id="WP_052540209.1">
    <property type="nucleotide sequence ID" value="NZ_CP006842.1"/>
</dbReference>
<keyword evidence="14" id="KW-1185">Reference proteome</keyword>
<dbReference type="InterPro" id="IPR027417">
    <property type="entry name" value="P-loop_NTPase"/>
</dbReference>
<evidence type="ECO:0000313" key="14">
    <source>
        <dbReference type="Proteomes" id="UP000023703"/>
    </source>
</evidence>
<keyword evidence="3 10" id="KW-0812">Transmembrane</keyword>
<evidence type="ECO:0000256" key="8">
    <source>
        <dbReference type="ARBA" id="ARBA00023136"/>
    </source>
</evidence>
<dbReference type="GO" id="GO:0016887">
    <property type="term" value="F:ATP hydrolysis activity"/>
    <property type="evidence" value="ECO:0007669"/>
    <property type="project" value="InterPro"/>
</dbReference>
<dbReference type="Gene3D" id="3.40.50.300">
    <property type="entry name" value="P-loop containing nucleotide triphosphate hydrolases"/>
    <property type="match status" value="1"/>
</dbReference>
<dbReference type="GO" id="GO:0140359">
    <property type="term" value="F:ABC-type transporter activity"/>
    <property type="evidence" value="ECO:0007669"/>
    <property type="project" value="InterPro"/>
</dbReference>